<feature type="transmembrane region" description="Helical" evidence="2">
    <location>
        <begin position="80"/>
        <end position="101"/>
    </location>
</feature>
<dbReference type="EMBL" id="BAABGA010000120">
    <property type="protein sequence ID" value="GAA4471446.1"/>
    <property type="molecule type" value="Genomic_DNA"/>
</dbReference>
<feature type="region of interest" description="Disordered" evidence="1">
    <location>
        <begin position="1"/>
        <end position="39"/>
    </location>
</feature>
<evidence type="ECO:0000256" key="2">
    <source>
        <dbReference type="SAM" id="Phobius"/>
    </source>
</evidence>
<keyword evidence="5" id="KW-1185">Reference proteome</keyword>
<dbReference type="CDD" id="cd06259">
    <property type="entry name" value="YdcF-like"/>
    <property type="match status" value="1"/>
</dbReference>
<evidence type="ECO:0000259" key="3">
    <source>
        <dbReference type="Pfam" id="PF02698"/>
    </source>
</evidence>
<proteinExistence type="predicted"/>
<evidence type="ECO:0000313" key="5">
    <source>
        <dbReference type="Proteomes" id="UP001500840"/>
    </source>
</evidence>
<organism evidence="4 5">
    <name type="scientific">Novipirellula rosea</name>
    <dbReference type="NCBI Taxonomy" id="1031540"/>
    <lineage>
        <taxon>Bacteria</taxon>
        <taxon>Pseudomonadati</taxon>
        <taxon>Planctomycetota</taxon>
        <taxon>Planctomycetia</taxon>
        <taxon>Pirellulales</taxon>
        <taxon>Pirellulaceae</taxon>
        <taxon>Novipirellula</taxon>
    </lineage>
</organism>
<evidence type="ECO:0000313" key="4">
    <source>
        <dbReference type="EMBL" id="GAA4471446.1"/>
    </source>
</evidence>
<comment type="caution">
    <text evidence="4">The sequence shown here is derived from an EMBL/GenBank/DDBJ whole genome shotgun (WGS) entry which is preliminary data.</text>
</comment>
<dbReference type="RefSeq" id="WP_345327923.1">
    <property type="nucleotide sequence ID" value="NZ_BAABGA010000120.1"/>
</dbReference>
<dbReference type="InterPro" id="IPR051599">
    <property type="entry name" value="Cell_Envelope_Assoc"/>
</dbReference>
<feature type="domain" description="DUF218" evidence="3">
    <location>
        <begin position="151"/>
        <end position="315"/>
    </location>
</feature>
<dbReference type="PANTHER" id="PTHR30336">
    <property type="entry name" value="INNER MEMBRANE PROTEIN, PROBABLE PERMEASE"/>
    <property type="match status" value="1"/>
</dbReference>
<protein>
    <submittedName>
        <fullName evidence="4">YdcF family protein</fullName>
    </submittedName>
</protein>
<evidence type="ECO:0000256" key="1">
    <source>
        <dbReference type="SAM" id="MobiDB-lite"/>
    </source>
</evidence>
<dbReference type="Pfam" id="PF02698">
    <property type="entry name" value="DUF218"/>
    <property type="match status" value="1"/>
</dbReference>
<keyword evidence="2" id="KW-0812">Transmembrane</keyword>
<name>A0ABP8NU72_9BACT</name>
<dbReference type="PANTHER" id="PTHR30336:SF4">
    <property type="entry name" value="ENVELOPE BIOGENESIS FACTOR ELYC"/>
    <property type="match status" value="1"/>
</dbReference>
<feature type="transmembrane region" description="Helical" evidence="2">
    <location>
        <begin position="108"/>
        <end position="125"/>
    </location>
</feature>
<feature type="compositionally biased region" description="Pro residues" evidence="1">
    <location>
        <begin position="1"/>
        <end position="17"/>
    </location>
</feature>
<dbReference type="Proteomes" id="UP001500840">
    <property type="component" value="Unassembled WGS sequence"/>
</dbReference>
<sequence>MNHPAPNDPAPNDPAPNDPAVHAPSPEPAGVSAEGPSSPDRVWTARIVLTGIAWGAAIDIFMVMWTWIQNDKGSADRCATALVMPLGILWTFTLVASLLCFRRGAPRFGIVFAILFALISITGNGDVADASMNGLEPPRTPLDTLSEPLRCVVVLGGGITIAYDEVPELGIAGQRIMYTAQLWHAGHTQAVICTGGSSLGRIQPAEAGRMMLESIGVPSDKIYESPGDNTSQEMKNLEAFFASPPAGFPRDGKVGLVTSASHMKRAMRLAAERDLKFVPLPCGYETGADYEFSPKELIPSPGAMDSFGRALKERLARLVNR</sequence>
<keyword evidence="2" id="KW-1133">Transmembrane helix</keyword>
<gene>
    <name evidence="4" type="ORF">GCM10023156_66040</name>
</gene>
<feature type="transmembrane region" description="Helical" evidence="2">
    <location>
        <begin position="47"/>
        <end position="68"/>
    </location>
</feature>
<accession>A0ABP8NU72</accession>
<reference evidence="5" key="1">
    <citation type="journal article" date="2019" name="Int. J. Syst. Evol. Microbiol.">
        <title>The Global Catalogue of Microorganisms (GCM) 10K type strain sequencing project: providing services to taxonomists for standard genome sequencing and annotation.</title>
        <authorList>
            <consortium name="The Broad Institute Genomics Platform"/>
            <consortium name="The Broad Institute Genome Sequencing Center for Infectious Disease"/>
            <person name="Wu L."/>
            <person name="Ma J."/>
        </authorList>
    </citation>
    <scope>NUCLEOTIDE SEQUENCE [LARGE SCALE GENOMIC DNA]</scope>
    <source>
        <strain evidence="5">JCM 17759</strain>
    </source>
</reference>
<keyword evidence="2" id="KW-0472">Membrane</keyword>
<dbReference type="InterPro" id="IPR003848">
    <property type="entry name" value="DUF218"/>
</dbReference>